<dbReference type="InterPro" id="IPR050281">
    <property type="entry name" value="Flavin_monoamine_oxidase"/>
</dbReference>
<comment type="similarity">
    <text evidence="3">Belongs to the flavin monoamine oxidase family.</text>
</comment>
<dbReference type="InterPro" id="IPR036388">
    <property type="entry name" value="WH-like_DNA-bd_sf"/>
</dbReference>
<dbReference type="PANTHER" id="PTHR10742:SF410">
    <property type="entry name" value="LYSINE-SPECIFIC HISTONE DEMETHYLASE 2"/>
    <property type="match status" value="1"/>
</dbReference>
<evidence type="ECO:0000256" key="5">
    <source>
        <dbReference type="ARBA" id="ARBA00022827"/>
    </source>
</evidence>
<feature type="domain" description="SWIRM" evidence="8">
    <location>
        <begin position="257"/>
        <end position="363"/>
    </location>
</feature>
<dbReference type="SUPFAM" id="SSF51905">
    <property type="entry name" value="FAD/NAD(P)-binding domain"/>
    <property type="match status" value="1"/>
</dbReference>
<dbReference type="GO" id="GO:0140682">
    <property type="term" value="F:FAD-dependent H3K4me/H3K4me3 demethylase activity"/>
    <property type="evidence" value="ECO:0007669"/>
    <property type="project" value="UniProtKB-ARBA"/>
</dbReference>
<dbReference type="EMBL" id="CANHGI010000003">
    <property type="protein sequence ID" value="CAI5444425.1"/>
    <property type="molecule type" value="Genomic_DNA"/>
</dbReference>
<dbReference type="PROSITE" id="PS50934">
    <property type="entry name" value="SWIRM"/>
    <property type="match status" value="1"/>
</dbReference>
<evidence type="ECO:0000256" key="1">
    <source>
        <dbReference type="ARBA" id="ARBA00001974"/>
    </source>
</evidence>
<dbReference type="Gene3D" id="3.50.50.60">
    <property type="entry name" value="FAD/NAD(P)-binding domain"/>
    <property type="match status" value="1"/>
</dbReference>
<name>A0A9P1IG43_9PELO</name>
<dbReference type="Proteomes" id="UP001152747">
    <property type="component" value="Unassembled WGS sequence"/>
</dbReference>
<keyword evidence="10" id="KW-1185">Reference proteome</keyword>
<comment type="caution">
    <text evidence="9">The sequence shown here is derived from an EMBL/GenBank/DDBJ whole genome shotgun (WGS) entry which is preliminary data.</text>
</comment>
<dbReference type="Gene3D" id="3.90.660.10">
    <property type="match status" value="1"/>
</dbReference>
<dbReference type="Pfam" id="PF01593">
    <property type="entry name" value="Amino_oxidase"/>
    <property type="match status" value="1"/>
</dbReference>
<dbReference type="Gene3D" id="1.10.10.10">
    <property type="entry name" value="Winged helix-like DNA-binding domain superfamily/Winged helix DNA-binding domain"/>
    <property type="match status" value="1"/>
</dbReference>
<evidence type="ECO:0000259" key="8">
    <source>
        <dbReference type="PROSITE" id="PS50934"/>
    </source>
</evidence>
<keyword evidence="5" id="KW-0274">FAD</keyword>
<dbReference type="SUPFAM" id="SSF46689">
    <property type="entry name" value="Homeodomain-like"/>
    <property type="match status" value="1"/>
</dbReference>
<feature type="region of interest" description="Disordered" evidence="7">
    <location>
        <begin position="1"/>
        <end position="61"/>
    </location>
</feature>
<sequence length="828" mass="94237">MKRGHLGLLKPKIEPIDEEEEEEEQVFTRTRPIRAAAAAAANSSENPENSPRKRQKARSRSVSSSLLGTLFDCCVLNLSDNCRKTVENGHSISSTEACCISCFHLLFRGKDYENQFFEWKKKSIDGQFAARSDQYVKRFINSQFLPYYIRCQKCEKYERLETTETLTARQIADYCCPNGCESFIEWSAISQIRSDAKWYQKNNGYPPLLQNSVAHALLAQNYVTRSAGFDVTCQMSPDLLKTPRKCAKNVMNMFYVPYTDVIANIVHPEFMEADEKLAFSQFADENEAVDKKSIYYLQVRNTIIAMWILNPFEEITEKMVEMQIIVRGHARIFILEYLIGRVLRFLTVKGVVNYGAFDFRLKNLDLKPMKVAIIGAGLSGISAARHLQHLGIDPIIFEAQNRCGGRMNDDKTLGVAVGRGAQIIVGNINNPITLLCEQLDIKYRNSNFFCPLIDETTGKCFTKSQKNLDDQVDLHYNFVLDTIRNKFSTEKNAQDKSLEEMFEEISKNLLEAANLKDLQKIKDFRKLIDFHLGNLEFSCGAKVGQLSAKEFDHNEKYGNFAGEHAVIIDGAQMIIEKLSKNLEVRLNSPVKLIDYSKKKIQIHLETGEVEEFDKVIVTCSLAVLKMNMMKMFHPPLPKEKRKAILDLGAGLIEKVAVRFDRRFWSSIDVGDKKTEYFGKVSTRKQDRSLFNIFYDFTGKNGAGEEEESFVLMSYVTAEHVNLVNEKTDEEVAGMFVECLRRMFPKEKIVPLGHMVSHWGADPYIGMSYTFVPFNTAGDQTYNKLKESISDKLFFAGEHTIASEPQTMTGAYMSGLREAGKVVLSVCRI</sequence>
<accession>A0A9P1IG43</accession>
<comment type="subcellular location">
    <subcellularLocation>
        <location evidence="2">Nucleus</location>
    </subcellularLocation>
</comment>
<organism evidence="9 10">
    <name type="scientific">Caenorhabditis angaria</name>
    <dbReference type="NCBI Taxonomy" id="860376"/>
    <lineage>
        <taxon>Eukaryota</taxon>
        <taxon>Metazoa</taxon>
        <taxon>Ecdysozoa</taxon>
        <taxon>Nematoda</taxon>
        <taxon>Chromadorea</taxon>
        <taxon>Rhabditida</taxon>
        <taxon>Rhabditina</taxon>
        <taxon>Rhabditomorpha</taxon>
        <taxon>Rhabditoidea</taxon>
        <taxon>Rhabditidae</taxon>
        <taxon>Peloderinae</taxon>
        <taxon>Caenorhabditis</taxon>
    </lineage>
</organism>
<keyword evidence="4" id="KW-0285">Flavoprotein</keyword>
<feature type="compositionally biased region" description="Acidic residues" evidence="7">
    <location>
        <begin position="16"/>
        <end position="25"/>
    </location>
</feature>
<evidence type="ECO:0000256" key="2">
    <source>
        <dbReference type="ARBA" id="ARBA00004123"/>
    </source>
</evidence>
<evidence type="ECO:0000256" key="4">
    <source>
        <dbReference type="ARBA" id="ARBA00022630"/>
    </source>
</evidence>
<dbReference type="GO" id="GO:0005634">
    <property type="term" value="C:nucleus"/>
    <property type="evidence" value="ECO:0007669"/>
    <property type="project" value="UniProtKB-SubCell"/>
</dbReference>
<reference evidence="9" key="1">
    <citation type="submission" date="2022-11" db="EMBL/GenBank/DDBJ databases">
        <authorList>
            <person name="Kikuchi T."/>
        </authorList>
    </citation>
    <scope>NUCLEOTIDE SEQUENCE</scope>
    <source>
        <strain evidence="9">PS1010</strain>
    </source>
</reference>
<evidence type="ECO:0000256" key="3">
    <source>
        <dbReference type="ARBA" id="ARBA00005995"/>
    </source>
</evidence>
<dbReference type="InterPro" id="IPR009057">
    <property type="entry name" value="Homeodomain-like_sf"/>
</dbReference>
<comment type="cofactor">
    <cofactor evidence="1">
        <name>FAD</name>
        <dbReference type="ChEBI" id="CHEBI:57692"/>
    </cofactor>
</comment>
<dbReference type="SUPFAM" id="SSF54373">
    <property type="entry name" value="FAD-linked reductases, C-terminal domain"/>
    <property type="match status" value="1"/>
</dbReference>
<evidence type="ECO:0000256" key="6">
    <source>
        <dbReference type="ARBA" id="ARBA00023002"/>
    </source>
</evidence>
<protein>
    <recommendedName>
        <fullName evidence="8">SWIRM domain-containing protein</fullName>
    </recommendedName>
</protein>
<keyword evidence="6" id="KW-0560">Oxidoreductase</keyword>
<proteinExistence type="inferred from homology"/>
<gene>
    <name evidence="9" type="ORF">CAMP_LOCUS7062</name>
</gene>
<dbReference type="InterPro" id="IPR036188">
    <property type="entry name" value="FAD/NAD-bd_sf"/>
</dbReference>
<dbReference type="InterPro" id="IPR007526">
    <property type="entry name" value="SWIRM"/>
</dbReference>
<evidence type="ECO:0000313" key="10">
    <source>
        <dbReference type="Proteomes" id="UP001152747"/>
    </source>
</evidence>
<evidence type="ECO:0000256" key="7">
    <source>
        <dbReference type="SAM" id="MobiDB-lite"/>
    </source>
</evidence>
<dbReference type="AlphaFoldDB" id="A0A9P1IG43"/>
<dbReference type="InterPro" id="IPR002937">
    <property type="entry name" value="Amino_oxidase"/>
</dbReference>
<dbReference type="OrthoDB" id="2219495at2759"/>
<evidence type="ECO:0000313" key="9">
    <source>
        <dbReference type="EMBL" id="CAI5444425.1"/>
    </source>
</evidence>
<dbReference type="PANTHER" id="PTHR10742">
    <property type="entry name" value="FLAVIN MONOAMINE OXIDASE"/>
    <property type="match status" value="1"/>
</dbReference>